<accession>A0A6V7WNE8</accession>
<keyword evidence="2" id="KW-0808">Transferase</keyword>
<evidence type="ECO:0000313" key="4">
    <source>
        <dbReference type="EMBL" id="CAD2188455.1"/>
    </source>
</evidence>
<dbReference type="GO" id="GO:0005634">
    <property type="term" value="C:nucleus"/>
    <property type="evidence" value="ECO:0007669"/>
    <property type="project" value="TreeGrafter"/>
</dbReference>
<dbReference type="InterPro" id="IPR051422">
    <property type="entry name" value="AlkB_tRNA_MeTrf/Diox"/>
</dbReference>
<dbReference type="AlphaFoldDB" id="A0A6V7WNE8"/>
<dbReference type="PANTHER" id="PTHR13069">
    <property type="entry name" value="ALKYLATED DNA REPAIR PROTEIN ALKB HOMOLOG 8"/>
    <property type="match status" value="1"/>
</dbReference>
<protein>
    <recommendedName>
        <fullName evidence="3">Methyltransferase type 11 domain-containing protein</fullName>
    </recommendedName>
</protein>
<dbReference type="GO" id="GO:0106335">
    <property type="term" value="F:tRNA (5-carboxymethyluridine(34)-5-O)-methyltransferase activity"/>
    <property type="evidence" value="ECO:0007669"/>
    <property type="project" value="TreeGrafter"/>
</dbReference>
<dbReference type="PANTHER" id="PTHR13069:SF37">
    <property type="entry name" value="FIRE DANCER"/>
    <property type="match status" value="1"/>
</dbReference>
<comment type="caution">
    <text evidence="4">The sequence shown here is derived from an EMBL/GenBank/DDBJ whole genome shotgun (WGS) entry which is preliminary data.</text>
</comment>
<dbReference type="SUPFAM" id="SSF53335">
    <property type="entry name" value="S-adenosyl-L-methionine-dependent methyltransferases"/>
    <property type="match status" value="1"/>
</dbReference>
<proteinExistence type="predicted"/>
<dbReference type="EMBL" id="CAJEWN010000693">
    <property type="protein sequence ID" value="CAD2188455.1"/>
    <property type="molecule type" value="Genomic_DNA"/>
</dbReference>
<dbReference type="GO" id="GO:0000049">
    <property type="term" value="F:tRNA binding"/>
    <property type="evidence" value="ECO:0007669"/>
    <property type="project" value="TreeGrafter"/>
</dbReference>
<evidence type="ECO:0000259" key="3">
    <source>
        <dbReference type="Pfam" id="PF08241"/>
    </source>
</evidence>
<dbReference type="GO" id="GO:0030488">
    <property type="term" value="P:tRNA methylation"/>
    <property type="evidence" value="ECO:0007669"/>
    <property type="project" value="TreeGrafter"/>
</dbReference>
<evidence type="ECO:0000256" key="1">
    <source>
        <dbReference type="ARBA" id="ARBA00022603"/>
    </source>
</evidence>
<name>A0A6V7WNE8_MELEN</name>
<gene>
    <name evidence="4" type="ORF">MENT_LOCUS41108</name>
</gene>
<dbReference type="InterPro" id="IPR013216">
    <property type="entry name" value="Methyltransf_11"/>
</dbReference>
<dbReference type="GO" id="GO:0005737">
    <property type="term" value="C:cytoplasm"/>
    <property type="evidence" value="ECO:0007669"/>
    <property type="project" value="TreeGrafter"/>
</dbReference>
<evidence type="ECO:0000313" key="5">
    <source>
        <dbReference type="Proteomes" id="UP000580250"/>
    </source>
</evidence>
<dbReference type="GO" id="GO:0002098">
    <property type="term" value="P:tRNA wobble uridine modification"/>
    <property type="evidence" value="ECO:0007669"/>
    <property type="project" value="TreeGrafter"/>
</dbReference>
<dbReference type="Gene3D" id="3.40.50.150">
    <property type="entry name" value="Vaccinia Virus protein VP39"/>
    <property type="match status" value="1"/>
</dbReference>
<evidence type="ECO:0000256" key="2">
    <source>
        <dbReference type="ARBA" id="ARBA00022679"/>
    </source>
</evidence>
<organism evidence="4 5">
    <name type="scientific">Meloidogyne enterolobii</name>
    <name type="common">Root-knot nematode worm</name>
    <name type="synonym">Meloidogyne mayaguensis</name>
    <dbReference type="NCBI Taxonomy" id="390850"/>
    <lineage>
        <taxon>Eukaryota</taxon>
        <taxon>Metazoa</taxon>
        <taxon>Ecdysozoa</taxon>
        <taxon>Nematoda</taxon>
        <taxon>Chromadorea</taxon>
        <taxon>Rhabditida</taxon>
        <taxon>Tylenchina</taxon>
        <taxon>Tylenchomorpha</taxon>
        <taxon>Tylenchoidea</taxon>
        <taxon>Meloidogynidae</taxon>
        <taxon>Meloidogyninae</taxon>
        <taxon>Meloidogyne</taxon>
    </lineage>
</organism>
<dbReference type="OrthoDB" id="271595at2759"/>
<dbReference type="Proteomes" id="UP000580250">
    <property type="component" value="Unassembled WGS sequence"/>
</dbReference>
<feature type="domain" description="Methyltransferase type 11" evidence="3">
    <location>
        <begin position="45"/>
        <end position="121"/>
    </location>
</feature>
<dbReference type="InterPro" id="IPR029063">
    <property type="entry name" value="SAM-dependent_MTases_sf"/>
</dbReference>
<reference evidence="4 5" key="1">
    <citation type="submission" date="2020-08" db="EMBL/GenBank/DDBJ databases">
        <authorList>
            <person name="Koutsovoulos G."/>
            <person name="Danchin GJ E."/>
        </authorList>
    </citation>
    <scope>NUCLEOTIDE SEQUENCE [LARGE SCALE GENOMIC DNA]</scope>
</reference>
<dbReference type="GO" id="GO:0008757">
    <property type="term" value="F:S-adenosylmethionine-dependent methyltransferase activity"/>
    <property type="evidence" value="ECO:0007669"/>
    <property type="project" value="InterPro"/>
</dbReference>
<keyword evidence="1" id="KW-0489">Methyltransferase</keyword>
<sequence length="252" mass="29762">MEFVRLEENYVQKAYSELNLANKYRGKLSFVTNFLKNLPRNSLILDIGCGGHIHLRKHCFTIGVDICLPFERKEKSTNSNFLLSNLMYLPFREGVCDAILLISVLHHISVEQRRINCIKKCLLITLPKLSHILIVVWAKEQKQFLEFPSSDILVPYNLEELCIKGYLREIPFNKFNTKEQRIILNSIPIYIKSIGYPNIKSTNNYFIQLFKERIKRIFKLLKERFLNIIKEIETKTFIIWPFVRSGIEHKIK</sequence>
<dbReference type="Pfam" id="PF08241">
    <property type="entry name" value="Methyltransf_11"/>
    <property type="match status" value="1"/>
</dbReference>